<proteinExistence type="predicted"/>
<keyword evidence="1" id="KW-0812">Transmembrane</keyword>
<dbReference type="AlphaFoldDB" id="A0A5C3NHE3"/>
<dbReference type="Proteomes" id="UP000305948">
    <property type="component" value="Unassembled WGS sequence"/>
</dbReference>
<evidence type="ECO:0000313" key="2">
    <source>
        <dbReference type="EMBL" id="TFK56317.1"/>
    </source>
</evidence>
<feature type="transmembrane region" description="Helical" evidence="1">
    <location>
        <begin position="74"/>
        <end position="100"/>
    </location>
</feature>
<evidence type="ECO:0000256" key="1">
    <source>
        <dbReference type="SAM" id="Phobius"/>
    </source>
</evidence>
<reference evidence="2 3" key="1">
    <citation type="journal article" date="2019" name="Nat. Ecol. Evol.">
        <title>Megaphylogeny resolves global patterns of mushroom evolution.</title>
        <authorList>
            <person name="Varga T."/>
            <person name="Krizsan K."/>
            <person name="Foldi C."/>
            <person name="Dima B."/>
            <person name="Sanchez-Garcia M."/>
            <person name="Sanchez-Ramirez S."/>
            <person name="Szollosi G.J."/>
            <person name="Szarkandi J.G."/>
            <person name="Papp V."/>
            <person name="Albert L."/>
            <person name="Andreopoulos W."/>
            <person name="Angelini C."/>
            <person name="Antonin V."/>
            <person name="Barry K.W."/>
            <person name="Bougher N.L."/>
            <person name="Buchanan P."/>
            <person name="Buyck B."/>
            <person name="Bense V."/>
            <person name="Catcheside P."/>
            <person name="Chovatia M."/>
            <person name="Cooper J."/>
            <person name="Damon W."/>
            <person name="Desjardin D."/>
            <person name="Finy P."/>
            <person name="Geml J."/>
            <person name="Haridas S."/>
            <person name="Hughes K."/>
            <person name="Justo A."/>
            <person name="Karasinski D."/>
            <person name="Kautmanova I."/>
            <person name="Kiss B."/>
            <person name="Kocsube S."/>
            <person name="Kotiranta H."/>
            <person name="LaButti K.M."/>
            <person name="Lechner B.E."/>
            <person name="Liimatainen K."/>
            <person name="Lipzen A."/>
            <person name="Lukacs Z."/>
            <person name="Mihaltcheva S."/>
            <person name="Morgado L.N."/>
            <person name="Niskanen T."/>
            <person name="Noordeloos M.E."/>
            <person name="Ohm R.A."/>
            <person name="Ortiz-Santana B."/>
            <person name="Ovrebo C."/>
            <person name="Racz N."/>
            <person name="Riley R."/>
            <person name="Savchenko A."/>
            <person name="Shiryaev A."/>
            <person name="Soop K."/>
            <person name="Spirin V."/>
            <person name="Szebenyi C."/>
            <person name="Tomsovsky M."/>
            <person name="Tulloss R.E."/>
            <person name="Uehling J."/>
            <person name="Grigoriev I.V."/>
            <person name="Vagvolgyi C."/>
            <person name="Papp T."/>
            <person name="Martin F.M."/>
            <person name="Miettinen O."/>
            <person name="Hibbett D.S."/>
            <person name="Nagy L.G."/>
        </authorList>
    </citation>
    <scope>NUCLEOTIDE SEQUENCE [LARGE SCALE GENOMIC DNA]</scope>
    <source>
        <strain evidence="2 3">OMC1185</strain>
    </source>
</reference>
<keyword evidence="3" id="KW-1185">Reference proteome</keyword>
<name>A0A5C3NHE3_9AGAM</name>
<protein>
    <submittedName>
        <fullName evidence="2">Uncharacterized protein</fullName>
    </submittedName>
</protein>
<keyword evidence="1" id="KW-1133">Transmembrane helix</keyword>
<keyword evidence="1" id="KW-0472">Membrane</keyword>
<gene>
    <name evidence="2" type="ORF">OE88DRAFT_1649524</name>
</gene>
<evidence type="ECO:0000313" key="3">
    <source>
        <dbReference type="Proteomes" id="UP000305948"/>
    </source>
</evidence>
<feature type="transmembrane region" description="Helical" evidence="1">
    <location>
        <begin position="12"/>
        <end position="35"/>
    </location>
</feature>
<dbReference type="OrthoDB" id="10492114at2759"/>
<dbReference type="EMBL" id="ML213503">
    <property type="protein sequence ID" value="TFK56317.1"/>
    <property type="molecule type" value="Genomic_DNA"/>
</dbReference>
<sequence length="357" mass="39911">MVQLLSEWVTALLILIYISPPFGVLILLLLVLWVVLHTLCVAWPLFVFRVGCLLWEWVFQGWPPILGWLIRGGLALAFVNAMLGLLVAFVNAMLGLLVAFPTPVPGPINQHREHDDPYAGADVRCETCNRTYDRCSRCPSPGVNASNNTNGWDWGLPPQRESFQKVNESRVRVLPFDSTRSTRWPKAVHPRELNGKQISSFEIVDFRPKGGYPATIRLKFTDGSIYDARVPMNPVDVHMFNQCGVYESGLPTRANMHKACVVYAGETSRDSLRGKRIMSCEPIEVVGPTIRMIGGDPMLGVGFRLEGCDSWHVLYGAQPDGAGMLDDTTYYFDSQCPLYLARLRGPLKTEPVAMWAD</sequence>
<organism evidence="2 3">
    <name type="scientific">Heliocybe sulcata</name>
    <dbReference type="NCBI Taxonomy" id="5364"/>
    <lineage>
        <taxon>Eukaryota</taxon>
        <taxon>Fungi</taxon>
        <taxon>Dikarya</taxon>
        <taxon>Basidiomycota</taxon>
        <taxon>Agaricomycotina</taxon>
        <taxon>Agaricomycetes</taxon>
        <taxon>Gloeophyllales</taxon>
        <taxon>Gloeophyllaceae</taxon>
        <taxon>Heliocybe</taxon>
    </lineage>
</organism>
<accession>A0A5C3NHE3</accession>
<feature type="transmembrane region" description="Helical" evidence="1">
    <location>
        <begin position="41"/>
        <end position="62"/>
    </location>
</feature>